<keyword evidence="8" id="KW-0255">Endonuclease</keyword>
<feature type="domain" description="RNase H type-1" evidence="12">
    <location>
        <begin position="1"/>
        <end position="141"/>
    </location>
</feature>
<dbReference type="SUPFAM" id="SSF53098">
    <property type="entry name" value="Ribonuclease H-like"/>
    <property type="match status" value="1"/>
</dbReference>
<evidence type="ECO:0000256" key="6">
    <source>
        <dbReference type="ARBA" id="ARBA00022722"/>
    </source>
</evidence>
<feature type="region of interest" description="Disordered" evidence="11">
    <location>
        <begin position="210"/>
        <end position="289"/>
    </location>
</feature>
<sequence length="364" mass="40946">MLTVYIDGACRKNPGRGGYAFAIFQDNKLIAQKSKGFLLTTNNRMEISAFLYAMFYLHQKGLISRGEQVLFKTDSEYLKNSMTMWINGWVKAKWKDKKNPDLFKRCYVYKQHFKILWEKVAAHTGIPGNELVDSLATTAADLDSDLLYRDYIYELENPLAARKIAKVEPDFKERAIHSRFIFLDREDENSVEQELQDLVIAAFATKQKSNSKSNSKSKSTQKASSTTTTSSSTATSATTATSASTTSKKSTASTTTSSSSQASSSANANSVAQQANQEPTVNPEKKEKAQQLAELETTLIKLLDDIRLGFEANKTKIQVENAQQVTNHQRINSQRLQEIQQQIYQVFRAQHILVNDLVPAKREE</sequence>
<comment type="subunit">
    <text evidence="4">Monomer.</text>
</comment>
<dbReference type="Proteomes" id="UP000265691">
    <property type="component" value="Unassembled WGS sequence"/>
</dbReference>
<comment type="cofactor">
    <cofactor evidence="2">
        <name>Mg(2+)</name>
        <dbReference type="ChEBI" id="CHEBI:18420"/>
    </cofactor>
</comment>
<dbReference type="Pfam" id="PF00075">
    <property type="entry name" value="RNase_H"/>
    <property type="match status" value="1"/>
</dbReference>
<evidence type="ECO:0000256" key="8">
    <source>
        <dbReference type="ARBA" id="ARBA00022759"/>
    </source>
</evidence>
<dbReference type="AlphaFoldDB" id="A0A3A1Y7K0"/>
<organism evidence="13 14">
    <name type="scientific">Psittacicella hinzii</name>
    <dbReference type="NCBI Taxonomy" id="2028575"/>
    <lineage>
        <taxon>Bacteria</taxon>
        <taxon>Pseudomonadati</taxon>
        <taxon>Pseudomonadota</taxon>
        <taxon>Gammaproteobacteria</taxon>
        <taxon>Pasteurellales</taxon>
        <taxon>Psittacicellaceae</taxon>
        <taxon>Psittacicella</taxon>
    </lineage>
</organism>
<dbReference type="InterPro" id="IPR050092">
    <property type="entry name" value="RNase_H"/>
</dbReference>
<comment type="catalytic activity">
    <reaction evidence="1">
        <text>Endonucleolytic cleavage to 5'-phosphomonoester.</text>
        <dbReference type="EC" id="3.1.26.4"/>
    </reaction>
</comment>
<reference evidence="13 14" key="1">
    <citation type="submission" date="2017-08" db="EMBL/GenBank/DDBJ databases">
        <title>Reclassification of Bisgaard taxon 37 and 44.</title>
        <authorList>
            <person name="Christensen H."/>
        </authorList>
    </citation>
    <scope>NUCLEOTIDE SEQUENCE [LARGE SCALE GENOMIC DNA]</scope>
    <source>
        <strain evidence="13 14">B96_3</strain>
    </source>
</reference>
<dbReference type="GO" id="GO:0043137">
    <property type="term" value="P:DNA replication, removal of RNA primer"/>
    <property type="evidence" value="ECO:0007669"/>
    <property type="project" value="TreeGrafter"/>
</dbReference>
<dbReference type="GO" id="GO:0004523">
    <property type="term" value="F:RNA-DNA hybrid ribonuclease activity"/>
    <property type="evidence" value="ECO:0007669"/>
    <property type="project" value="UniProtKB-EC"/>
</dbReference>
<dbReference type="Gene3D" id="3.30.420.10">
    <property type="entry name" value="Ribonuclease H-like superfamily/Ribonuclease H"/>
    <property type="match status" value="1"/>
</dbReference>
<feature type="compositionally biased region" description="Low complexity" evidence="11">
    <location>
        <begin position="210"/>
        <end position="270"/>
    </location>
</feature>
<dbReference type="EMBL" id="NRHC01000068">
    <property type="protein sequence ID" value="RIY32117.1"/>
    <property type="molecule type" value="Genomic_DNA"/>
</dbReference>
<evidence type="ECO:0000256" key="1">
    <source>
        <dbReference type="ARBA" id="ARBA00000077"/>
    </source>
</evidence>
<comment type="similarity">
    <text evidence="3">Belongs to the RNase H family.</text>
</comment>
<dbReference type="RefSeq" id="WP_119525345.1">
    <property type="nucleotide sequence ID" value="NZ_NRHC01000068.1"/>
</dbReference>
<keyword evidence="10" id="KW-0460">Magnesium</keyword>
<evidence type="ECO:0000256" key="9">
    <source>
        <dbReference type="ARBA" id="ARBA00022801"/>
    </source>
</evidence>
<dbReference type="PANTHER" id="PTHR10642:SF26">
    <property type="entry name" value="RIBONUCLEASE H1"/>
    <property type="match status" value="1"/>
</dbReference>
<proteinExistence type="inferred from homology"/>
<evidence type="ECO:0000256" key="4">
    <source>
        <dbReference type="ARBA" id="ARBA00011245"/>
    </source>
</evidence>
<evidence type="ECO:0000256" key="3">
    <source>
        <dbReference type="ARBA" id="ARBA00005300"/>
    </source>
</evidence>
<dbReference type="OrthoDB" id="7845843at2"/>
<evidence type="ECO:0000256" key="2">
    <source>
        <dbReference type="ARBA" id="ARBA00001946"/>
    </source>
</evidence>
<gene>
    <name evidence="13" type="ORF">CKF54_05405</name>
</gene>
<dbReference type="InterPro" id="IPR036397">
    <property type="entry name" value="RNaseH_sf"/>
</dbReference>
<evidence type="ECO:0000256" key="5">
    <source>
        <dbReference type="ARBA" id="ARBA00012180"/>
    </source>
</evidence>
<evidence type="ECO:0000256" key="11">
    <source>
        <dbReference type="SAM" id="MobiDB-lite"/>
    </source>
</evidence>
<keyword evidence="6" id="KW-0540">Nuclease</keyword>
<dbReference type="EC" id="3.1.26.4" evidence="5"/>
<evidence type="ECO:0000256" key="10">
    <source>
        <dbReference type="ARBA" id="ARBA00022842"/>
    </source>
</evidence>
<dbReference type="InterPro" id="IPR002156">
    <property type="entry name" value="RNaseH_domain"/>
</dbReference>
<dbReference type="GO" id="GO:0046872">
    <property type="term" value="F:metal ion binding"/>
    <property type="evidence" value="ECO:0007669"/>
    <property type="project" value="UniProtKB-KW"/>
</dbReference>
<accession>A0A3A1Y7K0</accession>
<dbReference type="GO" id="GO:0003676">
    <property type="term" value="F:nucleic acid binding"/>
    <property type="evidence" value="ECO:0007669"/>
    <property type="project" value="InterPro"/>
</dbReference>
<dbReference type="PANTHER" id="PTHR10642">
    <property type="entry name" value="RIBONUCLEASE H1"/>
    <property type="match status" value="1"/>
</dbReference>
<keyword evidence="7" id="KW-0479">Metal-binding</keyword>
<evidence type="ECO:0000256" key="7">
    <source>
        <dbReference type="ARBA" id="ARBA00022723"/>
    </source>
</evidence>
<keyword evidence="9" id="KW-0378">Hydrolase</keyword>
<evidence type="ECO:0000259" key="12">
    <source>
        <dbReference type="PROSITE" id="PS50879"/>
    </source>
</evidence>
<name>A0A3A1Y7K0_9GAMM</name>
<feature type="compositionally biased region" description="Polar residues" evidence="11">
    <location>
        <begin position="271"/>
        <end position="280"/>
    </location>
</feature>
<dbReference type="InterPro" id="IPR012337">
    <property type="entry name" value="RNaseH-like_sf"/>
</dbReference>
<dbReference type="CDD" id="cd09278">
    <property type="entry name" value="RNase_HI_prokaryote_like"/>
    <property type="match status" value="1"/>
</dbReference>
<keyword evidence="14" id="KW-1185">Reference proteome</keyword>
<dbReference type="PROSITE" id="PS50879">
    <property type="entry name" value="RNASE_H_1"/>
    <property type="match status" value="1"/>
</dbReference>
<protein>
    <recommendedName>
        <fullName evidence="5">ribonuclease H</fullName>
        <ecNumber evidence="5">3.1.26.4</ecNumber>
    </recommendedName>
</protein>
<evidence type="ECO:0000313" key="13">
    <source>
        <dbReference type="EMBL" id="RIY32117.1"/>
    </source>
</evidence>
<evidence type="ECO:0000313" key="14">
    <source>
        <dbReference type="Proteomes" id="UP000265691"/>
    </source>
</evidence>
<comment type="caution">
    <text evidence="13">The sequence shown here is derived from an EMBL/GenBank/DDBJ whole genome shotgun (WGS) entry which is preliminary data.</text>
</comment>
<dbReference type="InterPro" id="IPR022892">
    <property type="entry name" value="RNaseHI"/>
</dbReference>